<keyword evidence="5" id="KW-0406">Ion transport</keyword>
<feature type="region of interest" description="Disordered" evidence="7">
    <location>
        <begin position="910"/>
        <end position="931"/>
    </location>
</feature>
<comment type="caution">
    <text evidence="10">The sequence shown here is derived from an EMBL/GenBank/DDBJ whole genome shotgun (WGS) entry which is preliminary data.</text>
</comment>
<evidence type="ECO:0000256" key="5">
    <source>
        <dbReference type="ARBA" id="ARBA00023065"/>
    </source>
</evidence>
<dbReference type="PANTHER" id="PTHR31064">
    <property type="entry name" value="POTASSIUM TRANSPORT PROTEIN DDB_G0292412-RELATED"/>
    <property type="match status" value="1"/>
</dbReference>
<comment type="subcellular location">
    <subcellularLocation>
        <location evidence="1">Membrane</location>
        <topology evidence="1">Multi-pass membrane protein</topology>
    </subcellularLocation>
</comment>
<dbReference type="InterPro" id="IPR051143">
    <property type="entry name" value="TrkH_K-transport"/>
</dbReference>
<proteinExistence type="predicted"/>
<evidence type="ECO:0000256" key="4">
    <source>
        <dbReference type="ARBA" id="ARBA00022989"/>
    </source>
</evidence>
<keyword evidence="2" id="KW-0813">Transport</keyword>
<keyword evidence="11" id="KW-1185">Reference proteome</keyword>
<feature type="domain" description="DUF7886" evidence="9">
    <location>
        <begin position="48"/>
        <end position="139"/>
    </location>
</feature>
<dbReference type="EMBL" id="JARBJD010000028">
    <property type="protein sequence ID" value="KAK2959662.1"/>
    <property type="molecule type" value="Genomic_DNA"/>
</dbReference>
<dbReference type="InterPro" id="IPR057208">
    <property type="entry name" value="DUF7886"/>
</dbReference>
<feature type="region of interest" description="Disordered" evidence="7">
    <location>
        <begin position="650"/>
        <end position="673"/>
    </location>
</feature>
<sequence length="931" mass="107171">MDLFHKDILKFGGLTGLRYFQFYLRGREEMLVSLFLTNPETGEDIIETYLITMYYKKGFPIIYLIQQPEAEADGTKHEEQTEFGIPSTAQWKRKQVRLRTILEELLGLRASAFKMTITNPFAVDRPYFATLCENPELLARAFPRCAQVIQYPEQTSMLAAIVSGTLLRIIGEILVLCPPYAPQVYDDLAYNEELKEDGLPFTYLDSIFSCFSCVTGTGFFTIDSFRCTQESQVLILLMMAISSPLLLSLIPVTIRRVQLQRNLKYHRRRIWVSATNATGFDDRIFYDGDRSHPDGLPVQFLDPNRAVRRRRTHLCCSRCRRANRMNSRTEHSRDETYIYSGHVENSSTIEIPQNETITVDSEQADERSKLLESMTTSISSPIPIFEPSVSSTERALSREFLICDEPLYKSVNEYLAMGLLIKVIFVYVIVFSLLGFSWIMIFIYTTPNIRNYLAQHLVSPVWFALEVSVSCFHNSGISPIPEGFSRFRQFPQFTICLIILNIAGNTFYPVFLHIIVSILEHFSNVNRPILHFLKTRSRHCYTHLFDPIETRSLAIFQSLFFLIVALPVLIFDYNGMMEGMYEFDDWKPGFFSRFFLAICISTNLRTCGEHFVDLNELNYATLFIFFVAMFLGPYPFIHALRNTEQEIGADSGENISSKEAEARKKTKRKERMQRGFLDQPQAPPSITDDDYYMQQLQIQAPELTRRERQDEMSERTSLLHTGINDGDSGSGVLVRTGRMGQNENWRQSRLLPPLPPQPTTSVRGSFTTKWRESLRFIPRIVLLQQNNATARDILWMLSSIVVICAIETQTIRKGIVTPFDIFFDVGSAYSNVGITMGFAGKPQKKNVPMKTASMIVILVMMFLGKHREIPSSLDKSIDFRHFDRIPIPFTHILSSQDKVNQVLYHRHRSCRKRKLHRTTQNSSFSEGSPRV</sequence>
<evidence type="ECO:0000313" key="11">
    <source>
        <dbReference type="Proteomes" id="UP001281761"/>
    </source>
</evidence>
<keyword evidence="6 8" id="KW-0472">Membrane</keyword>
<evidence type="ECO:0000256" key="2">
    <source>
        <dbReference type="ARBA" id="ARBA00022448"/>
    </source>
</evidence>
<dbReference type="Proteomes" id="UP001281761">
    <property type="component" value="Unassembled WGS sequence"/>
</dbReference>
<dbReference type="PANTHER" id="PTHR31064:SF30">
    <property type="entry name" value="HIGH-AFFINITY POTASSIUM TRANSPORT PROTEIN-RELATED"/>
    <property type="match status" value="1"/>
</dbReference>
<organism evidence="10 11">
    <name type="scientific">Blattamonas nauphoetae</name>
    <dbReference type="NCBI Taxonomy" id="2049346"/>
    <lineage>
        <taxon>Eukaryota</taxon>
        <taxon>Metamonada</taxon>
        <taxon>Preaxostyla</taxon>
        <taxon>Oxymonadida</taxon>
        <taxon>Blattamonas</taxon>
    </lineage>
</organism>
<evidence type="ECO:0000256" key="6">
    <source>
        <dbReference type="ARBA" id="ARBA00023136"/>
    </source>
</evidence>
<reference evidence="10 11" key="1">
    <citation type="journal article" date="2022" name="bioRxiv">
        <title>Genomics of Preaxostyla Flagellates Illuminates Evolutionary Transitions and the Path Towards Mitochondrial Loss.</title>
        <authorList>
            <person name="Novak L.V.F."/>
            <person name="Treitli S.C."/>
            <person name="Pyrih J."/>
            <person name="Halakuc P."/>
            <person name="Pipaliya S.V."/>
            <person name="Vacek V."/>
            <person name="Brzon O."/>
            <person name="Soukal P."/>
            <person name="Eme L."/>
            <person name="Dacks J.B."/>
            <person name="Karnkowska A."/>
            <person name="Elias M."/>
            <person name="Hampl V."/>
        </authorList>
    </citation>
    <scope>NUCLEOTIDE SEQUENCE [LARGE SCALE GENOMIC DNA]</scope>
    <source>
        <strain evidence="10">NAU3</strain>
        <tissue evidence="10">Gut</tissue>
    </source>
</reference>
<evidence type="ECO:0000256" key="8">
    <source>
        <dbReference type="SAM" id="Phobius"/>
    </source>
</evidence>
<dbReference type="InterPro" id="IPR003445">
    <property type="entry name" value="Cat_transpt"/>
</dbReference>
<evidence type="ECO:0000256" key="1">
    <source>
        <dbReference type="ARBA" id="ARBA00004141"/>
    </source>
</evidence>
<name>A0ABQ9Y7G1_9EUKA</name>
<evidence type="ECO:0000313" key="10">
    <source>
        <dbReference type="EMBL" id="KAK2959662.1"/>
    </source>
</evidence>
<feature type="transmembrane region" description="Helical" evidence="8">
    <location>
        <begin position="493"/>
        <end position="519"/>
    </location>
</feature>
<keyword evidence="3 8" id="KW-0812">Transmembrane</keyword>
<feature type="transmembrane region" description="Helical" evidence="8">
    <location>
        <begin position="554"/>
        <end position="573"/>
    </location>
</feature>
<feature type="transmembrane region" description="Helical" evidence="8">
    <location>
        <begin position="419"/>
        <end position="446"/>
    </location>
</feature>
<evidence type="ECO:0000256" key="3">
    <source>
        <dbReference type="ARBA" id="ARBA00022692"/>
    </source>
</evidence>
<feature type="compositionally biased region" description="Polar residues" evidence="7">
    <location>
        <begin position="918"/>
        <end position="931"/>
    </location>
</feature>
<gene>
    <name evidence="10" type="ORF">BLNAU_5440</name>
</gene>
<evidence type="ECO:0000256" key="7">
    <source>
        <dbReference type="SAM" id="MobiDB-lite"/>
    </source>
</evidence>
<accession>A0ABQ9Y7G1</accession>
<dbReference type="Pfam" id="PF25377">
    <property type="entry name" value="DUF7886"/>
    <property type="match status" value="1"/>
</dbReference>
<dbReference type="Pfam" id="PF02386">
    <property type="entry name" value="TrkH"/>
    <property type="match status" value="1"/>
</dbReference>
<keyword evidence="4 8" id="KW-1133">Transmembrane helix</keyword>
<feature type="transmembrane region" description="Helical" evidence="8">
    <location>
        <begin position="618"/>
        <end position="637"/>
    </location>
</feature>
<evidence type="ECO:0000259" key="9">
    <source>
        <dbReference type="Pfam" id="PF25377"/>
    </source>
</evidence>
<protein>
    <submittedName>
        <fullName evidence="10">K+ Transporter</fullName>
    </submittedName>
</protein>